<dbReference type="AlphaFoldDB" id="A0A2P5D1V0"/>
<evidence type="ECO:0000313" key="1">
    <source>
        <dbReference type="EMBL" id="PON67274.1"/>
    </source>
</evidence>
<accession>A0A2P5D1V0</accession>
<organism evidence="1 2">
    <name type="scientific">Parasponia andersonii</name>
    <name type="common">Sponia andersonii</name>
    <dbReference type="NCBI Taxonomy" id="3476"/>
    <lineage>
        <taxon>Eukaryota</taxon>
        <taxon>Viridiplantae</taxon>
        <taxon>Streptophyta</taxon>
        <taxon>Embryophyta</taxon>
        <taxon>Tracheophyta</taxon>
        <taxon>Spermatophyta</taxon>
        <taxon>Magnoliopsida</taxon>
        <taxon>eudicotyledons</taxon>
        <taxon>Gunneridae</taxon>
        <taxon>Pentapetalae</taxon>
        <taxon>rosids</taxon>
        <taxon>fabids</taxon>
        <taxon>Rosales</taxon>
        <taxon>Cannabaceae</taxon>
        <taxon>Parasponia</taxon>
    </lineage>
</organism>
<evidence type="ECO:0000313" key="2">
    <source>
        <dbReference type="Proteomes" id="UP000237105"/>
    </source>
</evidence>
<name>A0A2P5D1V0_PARAD</name>
<keyword evidence="2" id="KW-1185">Reference proteome</keyword>
<comment type="caution">
    <text evidence="1">The sequence shown here is derived from an EMBL/GenBank/DDBJ whole genome shotgun (WGS) entry which is preliminary data.</text>
</comment>
<gene>
    <name evidence="1" type="ORF">PanWU01x14_104490</name>
</gene>
<protein>
    <submittedName>
        <fullName evidence="1">Uncharacterized protein</fullName>
    </submittedName>
</protein>
<dbReference type="Proteomes" id="UP000237105">
    <property type="component" value="Unassembled WGS sequence"/>
</dbReference>
<sequence length="29" mass="3437">MRHIQDFGRLEIKGINFYLPHVIENAPNN</sequence>
<dbReference type="EMBL" id="JXTB01000073">
    <property type="protein sequence ID" value="PON67274.1"/>
    <property type="molecule type" value="Genomic_DNA"/>
</dbReference>
<proteinExistence type="predicted"/>
<reference evidence="2" key="1">
    <citation type="submission" date="2016-06" db="EMBL/GenBank/DDBJ databases">
        <title>Parallel loss of symbiosis genes in relatives of nitrogen-fixing non-legume Parasponia.</title>
        <authorList>
            <person name="Van Velzen R."/>
            <person name="Holmer R."/>
            <person name="Bu F."/>
            <person name="Rutten L."/>
            <person name="Van Zeijl A."/>
            <person name="Liu W."/>
            <person name="Santuari L."/>
            <person name="Cao Q."/>
            <person name="Sharma T."/>
            <person name="Shen D."/>
            <person name="Roswanjaya Y."/>
            <person name="Wardhani T."/>
            <person name="Kalhor M.S."/>
            <person name="Jansen J."/>
            <person name="Van den Hoogen J."/>
            <person name="Gungor B."/>
            <person name="Hartog M."/>
            <person name="Hontelez J."/>
            <person name="Verver J."/>
            <person name="Yang W.-C."/>
            <person name="Schijlen E."/>
            <person name="Repin R."/>
            <person name="Schilthuizen M."/>
            <person name="Schranz E."/>
            <person name="Heidstra R."/>
            <person name="Miyata K."/>
            <person name="Fedorova E."/>
            <person name="Kohlen W."/>
            <person name="Bisseling T."/>
            <person name="Smit S."/>
            <person name="Geurts R."/>
        </authorList>
    </citation>
    <scope>NUCLEOTIDE SEQUENCE [LARGE SCALE GENOMIC DNA]</scope>
    <source>
        <strain evidence="2">cv. WU1-14</strain>
    </source>
</reference>